<reference evidence="2" key="1">
    <citation type="submission" date="2009-10" db="EMBL/GenBank/DDBJ databases">
        <authorList>
            <person name="Weinstock G."/>
            <person name="Sodergren E."/>
            <person name="Clifton S."/>
            <person name="Fulton L."/>
            <person name="Fulton B."/>
            <person name="Courtney L."/>
            <person name="Fronick C."/>
            <person name="Harrison M."/>
            <person name="Strong C."/>
            <person name="Farmer C."/>
            <person name="Delahaunty K."/>
            <person name="Markovic C."/>
            <person name="Hall O."/>
            <person name="Minx P."/>
            <person name="Tomlinson C."/>
            <person name="Mitreva M."/>
            <person name="Nelson J."/>
            <person name="Hou S."/>
            <person name="Wollam A."/>
            <person name="Pepin K.H."/>
            <person name="Johnson M."/>
            <person name="Bhonagiri V."/>
            <person name="Nash W.E."/>
            <person name="Warren W."/>
            <person name="Chinwalla A."/>
            <person name="Mardis E.R."/>
            <person name="Wilson R.K."/>
        </authorList>
    </citation>
    <scope>NUCLEOTIDE SEQUENCE [LARGE SCALE GENOMIC DNA]</scope>
    <source>
        <strain evidence="2">ATCC 700122</strain>
    </source>
</reference>
<accession>D0WE63</accession>
<feature type="region of interest" description="Disordered" evidence="1">
    <location>
        <begin position="1"/>
        <end position="54"/>
    </location>
</feature>
<keyword evidence="3" id="KW-1185">Reference proteome</keyword>
<protein>
    <submittedName>
        <fullName evidence="2">Uncharacterized protein</fullName>
    </submittedName>
</protein>
<proteinExistence type="predicted"/>
<evidence type="ECO:0000313" key="2">
    <source>
        <dbReference type="EMBL" id="EEZ62001.1"/>
    </source>
</evidence>
<feature type="compositionally biased region" description="Basic residues" evidence="1">
    <location>
        <begin position="26"/>
        <end position="35"/>
    </location>
</feature>
<comment type="caution">
    <text evidence="2">The sequence shown here is derived from an EMBL/GenBank/DDBJ whole genome shotgun (WGS) entry which is preliminary data.</text>
</comment>
<gene>
    <name evidence="2" type="ORF">HMPREF0762_00088</name>
</gene>
<organism evidence="2 3">
    <name type="scientific">Slackia exigua (strain ATCC 700122 / DSM 15923 / CIP 105133 / JCM 11022 / KCTC 5966 / S-7)</name>
    <dbReference type="NCBI Taxonomy" id="649764"/>
    <lineage>
        <taxon>Bacteria</taxon>
        <taxon>Bacillati</taxon>
        <taxon>Actinomycetota</taxon>
        <taxon>Coriobacteriia</taxon>
        <taxon>Eggerthellales</taxon>
        <taxon>Eggerthellaceae</taxon>
        <taxon>Slackia</taxon>
    </lineage>
</organism>
<name>D0WE63_SLAES</name>
<dbReference type="AlphaFoldDB" id="D0WE63"/>
<dbReference type="EMBL" id="ACUX02000004">
    <property type="protein sequence ID" value="EEZ62001.1"/>
    <property type="molecule type" value="Genomic_DNA"/>
</dbReference>
<dbReference type="HOGENOM" id="CLU_3048049_0_0_11"/>
<dbReference type="Proteomes" id="UP000006001">
    <property type="component" value="Unassembled WGS sequence"/>
</dbReference>
<evidence type="ECO:0000313" key="3">
    <source>
        <dbReference type="Proteomes" id="UP000006001"/>
    </source>
</evidence>
<sequence>MRTFEKRRSGRKGREKASWTIPAAKLSKHVPRRGKPGIDHTRSGEASLRPTEAV</sequence>
<evidence type="ECO:0000256" key="1">
    <source>
        <dbReference type="SAM" id="MobiDB-lite"/>
    </source>
</evidence>